<sequence length="743" mass="83587">MVGVLLWLMLGTGAADVAPSHGLADAFQIRRSGGAITIDGDLSDAGWRDVVPIEGWVETNPGDNIAPKVRSQGYLTYDDQHLYVGLYFYDPDPGAIRAPMGDRDNVPSYTDYGGIIVDADNDGRSAVMFLANPRGIQYDAVSNDASGEDSSPNFFWESEAEITEDGWVLELKIPFATLRYKQGDPQTWGIMLYRNRPRDFRYQMFTSRLSRERNCFICNVKPLHGLTKLPRGGNLVLAPFVSAIEQARSEGDLGGELVAEDPDYEPGLDVKWVPNQNMALDLTINPDFSQVESDTAQISANERFALFFPERRPFFLEGIDLFSTPIRAVYTRTMTAPKWGSRATGRLGKTAFTALVGQDRGGGVSIVPGANGSSLVDQDYDSDVAIIRARHDMGESFAGFLVTHRDTEIGGRNTLFGPDASWRPTDSDEVTAQYLFSVGETPEQLDLSDDFDGRSLSGHGLRLSWHHRTSTIDWYLAYNDFAREFRADNGFVPQVDYRKGFGEMGRTFRFTGRFIHRLRIFSFTDYSADRDGALLTQLFSAGCGMSGRYNSFMRYRFAREEVRAGGGTFTRDRFFFTADFRPGGFLSRVYLNGIVGDEVDFANERLGTGFTGEFNVTFRPGNATQLEFNSNYRDLDINDGAGDSQRLFQAWVARLRGTYFFNARTYFRLIGQRVETERDPLLYVDEVDERSGFFTGSALLAYKLNWQSVAFLGYGDDRELSELNHYERTGRQIFLKMSYAFQR</sequence>
<evidence type="ECO:0000259" key="1">
    <source>
        <dbReference type="Pfam" id="PF19313"/>
    </source>
</evidence>
<protein>
    <submittedName>
        <fullName evidence="2">Carbohydrate binding family 9 domain-containing protein</fullName>
    </submittedName>
</protein>
<reference evidence="2" key="1">
    <citation type="submission" date="2021-03" db="EMBL/GenBank/DDBJ databases">
        <authorList>
            <person name="Wang G."/>
        </authorList>
    </citation>
    <scope>NUCLEOTIDE SEQUENCE</scope>
    <source>
        <strain evidence="2">KCTC 12899</strain>
    </source>
</reference>
<keyword evidence="3" id="KW-1185">Reference proteome</keyword>
<name>A0A8J7U1E7_9BACT</name>
<organism evidence="2 3">
    <name type="scientific">Acanthopleuribacter pedis</name>
    <dbReference type="NCBI Taxonomy" id="442870"/>
    <lineage>
        <taxon>Bacteria</taxon>
        <taxon>Pseudomonadati</taxon>
        <taxon>Acidobacteriota</taxon>
        <taxon>Holophagae</taxon>
        <taxon>Acanthopleuribacterales</taxon>
        <taxon>Acanthopleuribacteraceae</taxon>
        <taxon>Acanthopleuribacter</taxon>
    </lineage>
</organism>
<dbReference type="Gene3D" id="2.60.40.1190">
    <property type="match status" value="1"/>
</dbReference>
<comment type="caution">
    <text evidence="2">The sequence shown here is derived from an EMBL/GenBank/DDBJ whole genome shotgun (WGS) entry which is preliminary data.</text>
</comment>
<gene>
    <name evidence="2" type="ORF">J3U88_06425</name>
</gene>
<dbReference type="SUPFAM" id="SSF49344">
    <property type="entry name" value="CBD9-like"/>
    <property type="match status" value="1"/>
</dbReference>
<feature type="domain" description="DUF5916" evidence="1">
    <location>
        <begin position="235"/>
        <end position="324"/>
    </location>
</feature>
<dbReference type="EMBL" id="JAFREP010000004">
    <property type="protein sequence ID" value="MBO1318093.1"/>
    <property type="molecule type" value="Genomic_DNA"/>
</dbReference>
<dbReference type="CDD" id="cd09618">
    <property type="entry name" value="CBM9_like_2"/>
    <property type="match status" value="1"/>
</dbReference>
<dbReference type="AlphaFoldDB" id="A0A8J7U1E7"/>
<evidence type="ECO:0000313" key="2">
    <source>
        <dbReference type="EMBL" id="MBO1318093.1"/>
    </source>
</evidence>
<dbReference type="Pfam" id="PF19313">
    <property type="entry name" value="DUF5916"/>
    <property type="match status" value="1"/>
</dbReference>
<evidence type="ECO:0000313" key="3">
    <source>
        <dbReference type="Proteomes" id="UP000664417"/>
    </source>
</evidence>
<dbReference type="RefSeq" id="WP_207857684.1">
    <property type="nucleotide sequence ID" value="NZ_JAFREP010000004.1"/>
</dbReference>
<dbReference type="InterPro" id="IPR045670">
    <property type="entry name" value="DUF5916"/>
</dbReference>
<accession>A0A8J7U1E7</accession>
<proteinExistence type="predicted"/>
<dbReference type="Proteomes" id="UP000664417">
    <property type="component" value="Unassembled WGS sequence"/>
</dbReference>